<feature type="domain" description="CN hydrolase" evidence="4">
    <location>
        <begin position="1"/>
        <end position="248"/>
    </location>
</feature>
<dbReference type="STRING" id="1121409.SAMN02745124_03783"/>
<dbReference type="InterPro" id="IPR036526">
    <property type="entry name" value="C-N_Hydrolase_sf"/>
</dbReference>
<dbReference type="SUPFAM" id="SSF56317">
    <property type="entry name" value="Carbon-nitrogen hydrolase"/>
    <property type="match status" value="1"/>
</dbReference>
<evidence type="ECO:0000256" key="1">
    <source>
        <dbReference type="ARBA" id="ARBA00010613"/>
    </source>
</evidence>
<keyword evidence="6" id="KW-1185">Reference proteome</keyword>
<name>A0A1M5YAR7_9BACT</name>
<feature type="region of interest" description="Disordered" evidence="3">
    <location>
        <begin position="239"/>
        <end position="266"/>
    </location>
</feature>
<dbReference type="EMBL" id="FQXS01000031">
    <property type="protein sequence ID" value="SHI08928.1"/>
    <property type="molecule type" value="Genomic_DNA"/>
</dbReference>
<dbReference type="PROSITE" id="PS50263">
    <property type="entry name" value="CN_HYDROLASE"/>
    <property type="match status" value="1"/>
</dbReference>
<evidence type="ECO:0000256" key="3">
    <source>
        <dbReference type="SAM" id="MobiDB-lite"/>
    </source>
</evidence>
<protein>
    <submittedName>
        <fullName evidence="5">Predicted amidohydrolase</fullName>
    </submittedName>
</protein>
<dbReference type="PANTHER" id="PTHR23088">
    <property type="entry name" value="NITRILASE-RELATED"/>
    <property type="match status" value="1"/>
</dbReference>
<dbReference type="Pfam" id="PF00795">
    <property type="entry name" value="CN_hydrolase"/>
    <property type="match status" value="1"/>
</dbReference>
<sequence>MKLTIGCAQLTSGDDQGTNLNAAERAIHELAERGARLIMLPEHFPFIGPDHLRQKYAEPLASAFWLPRIRELCRRLDVYVHIGSFLERCERRIHNTGVVVDPDGDIISVYRKIHLFDVEIPGGLTYRESAVITAGSEVVTFAIDDFIFGMTTCYDLRFPELFRRLTARGATVLLVPAAFTLQTGRDHWEVLLRARAIENLCWVAAAGQWGAAPPQHLLYGRSMIVNPWGLVVAQAPDGSGGDYRRPRPAGPAGYPHQIPGPESPSSGSVFGWLNCYQRQIDDEHYSRRRQ</sequence>
<reference evidence="5 6" key="1">
    <citation type="submission" date="2016-11" db="EMBL/GenBank/DDBJ databases">
        <authorList>
            <person name="Jaros S."/>
            <person name="Januszkiewicz K."/>
            <person name="Wedrychowicz H."/>
        </authorList>
    </citation>
    <scope>NUCLEOTIDE SEQUENCE [LARGE SCALE GENOMIC DNA]</scope>
    <source>
        <strain evidence="5 6">DSM 9705</strain>
    </source>
</reference>
<dbReference type="InterPro" id="IPR003010">
    <property type="entry name" value="C-N_Hydrolase"/>
</dbReference>
<evidence type="ECO:0000256" key="2">
    <source>
        <dbReference type="ARBA" id="ARBA00022801"/>
    </source>
</evidence>
<dbReference type="RefSeq" id="WP_208609836.1">
    <property type="nucleotide sequence ID" value="NZ_FQXS01000031.1"/>
</dbReference>
<organism evidence="5 6">
    <name type="scientific">Desulfofustis glycolicus DSM 9705</name>
    <dbReference type="NCBI Taxonomy" id="1121409"/>
    <lineage>
        <taxon>Bacteria</taxon>
        <taxon>Pseudomonadati</taxon>
        <taxon>Thermodesulfobacteriota</taxon>
        <taxon>Desulfobulbia</taxon>
        <taxon>Desulfobulbales</taxon>
        <taxon>Desulfocapsaceae</taxon>
        <taxon>Desulfofustis</taxon>
    </lineage>
</organism>
<dbReference type="CDD" id="cd07572">
    <property type="entry name" value="nit"/>
    <property type="match status" value="1"/>
</dbReference>
<evidence type="ECO:0000259" key="4">
    <source>
        <dbReference type="PROSITE" id="PS50263"/>
    </source>
</evidence>
<accession>A0A1M5YAR7</accession>
<proteinExistence type="inferred from homology"/>
<keyword evidence="2 5" id="KW-0378">Hydrolase</keyword>
<dbReference type="Gene3D" id="3.60.110.10">
    <property type="entry name" value="Carbon-nitrogen hydrolase"/>
    <property type="match status" value="1"/>
</dbReference>
<comment type="similarity">
    <text evidence="1">Belongs to the carbon-nitrogen hydrolase superfamily. NIT1/NIT2 family.</text>
</comment>
<dbReference type="InterPro" id="IPR045254">
    <property type="entry name" value="Nit1/2_C-N_Hydrolase"/>
</dbReference>
<dbReference type="AlphaFoldDB" id="A0A1M5YAR7"/>
<evidence type="ECO:0000313" key="5">
    <source>
        <dbReference type="EMBL" id="SHI08928.1"/>
    </source>
</evidence>
<dbReference type="PANTHER" id="PTHR23088:SF27">
    <property type="entry name" value="DEAMINATED GLUTATHIONE AMIDASE"/>
    <property type="match status" value="1"/>
</dbReference>
<dbReference type="PROSITE" id="PS01227">
    <property type="entry name" value="UPF0012"/>
    <property type="match status" value="1"/>
</dbReference>
<dbReference type="Proteomes" id="UP000184139">
    <property type="component" value="Unassembled WGS sequence"/>
</dbReference>
<dbReference type="InterPro" id="IPR001110">
    <property type="entry name" value="UPF0012_CS"/>
</dbReference>
<evidence type="ECO:0000313" key="6">
    <source>
        <dbReference type="Proteomes" id="UP000184139"/>
    </source>
</evidence>
<gene>
    <name evidence="5" type="ORF">SAMN02745124_03783</name>
</gene>
<dbReference type="GO" id="GO:0016811">
    <property type="term" value="F:hydrolase activity, acting on carbon-nitrogen (but not peptide) bonds, in linear amides"/>
    <property type="evidence" value="ECO:0007669"/>
    <property type="project" value="InterPro"/>
</dbReference>